<feature type="active site" description="Proton acceptor" evidence="8">
    <location>
        <position position="171"/>
    </location>
</feature>
<reference evidence="10 11" key="1">
    <citation type="submission" date="2017-01" db="EMBL/GenBank/DDBJ databases">
        <title>Whole-Genome Shotgun Sequencing of Two beta-Proteobacterial Species in Search of the Bulgecin Biosynthetic Cluster.</title>
        <authorList>
            <person name="Horsman M.E."/>
            <person name="Marous D.R."/>
            <person name="Li R."/>
            <person name="Oliver R.A."/>
            <person name="Byun B."/>
            <person name="Emrich S.J."/>
            <person name="Boggess B."/>
            <person name="Townsend C.A."/>
            <person name="Mobashery S."/>
        </authorList>
    </citation>
    <scope>NUCLEOTIDE SEQUENCE [LARGE SCALE GENOMIC DNA]</scope>
    <source>
        <strain evidence="10 11">ATCC 31363</strain>
    </source>
</reference>
<dbReference type="Pfam" id="PF00121">
    <property type="entry name" value="TIM"/>
    <property type="match status" value="1"/>
</dbReference>
<dbReference type="AlphaFoldDB" id="A0A2A4EXQ3"/>
<comment type="similarity">
    <text evidence="3 8 9">Belongs to the triosephosphate isomerase family.</text>
</comment>
<evidence type="ECO:0000256" key="8">
    <source>
        <dbReference type="HAMAP-Rule" id="MF_00147"/>
    </source>
</evidence>
<comment type="caution">
    <text evidence="10">The sequence shown here is derived from an EMBL/GenBank/DDBJ whole genome shotgun (WGS) entry which is preliminary data.</text>
</comment>
<gene>
    <name evidence="8" type="primary">tpiA</name>
    <name evidence="10" type="ORF">BWP39_10395</name>
</gene>
<dbReference type="InterPro" id="IPR000652">
    <property type="entry name" value="Triosephosphate_isomerase"/>
</dbReference>
<dbReference type="GO" id="GO:0006094">
    <property type="term" value="P:gluconeogenesis"/>
    <property type="evidence" value="ECO:0007669"/>
    <property type="project" value="UniProtKB-UniRule"/>
</dbReference>
<dbReference type="InterPro" id="IPR020861">
    <property type="entry name" value="Triosephosphate_isomerase_AS"/>
</dbReference>
<keyword evidence="7 8" id="KW-0413">Isomerase</keyword>
<dbReference type="PROSITE" id="PS00171">
    <property type="entry name" value="TIM_1"/>
    <property type="match status" value="1"/>
</dbReference>
<dbReference type="UniPathway" id="UPA00138"/>
<comment type="function">
    <text evidence="8">Involved in the gluconeogenesis. Catalyzes stereospecifically the conversion of dihydroxyacetone phosphate (DHAP) to D-glyceraldehyde-3-phosphate (G3P).</text>
</comment>
<dbReference type="SUPFAM" id="SSF51351">
    <property type="entry name" value="Triosephosphate isomerase (TIM)"/>
    <property type="match status" value="1"/>
</dbReference>
<evidence type="ECO:0000313" key="10">
    <source>
        <dbReference type="EMBL" id="PCE24926.1"/>
    </source>
</evidence>
<evidence type="ECO:0000256" key="7">
    <source>
        <dbReference type="ARBA" id="ARBA00023235"/>
    </source>
</evidence>
<dbReference type="RefSeq" id="WP_096719815.1">
    <property type="nucleotide sequence ID" value="NZ_MTZV01000004.1"/>
</dbReference>
<feature type="binding site" evidence="8">
    <location>
        <begin position="236"/>
        <end position="237"/>
    </location>
    <ligand>
        <name>substrate</name>
    </ligand>
</feature>
<evidence type="ECO:0000256" key="6">
    <source>
        <dbReference type="ARBA" id="ARBA00023152"/>
    </source>
</evidence>
<dbReference type="InterPro" id="IPR013785">
    <property type="entry name" value="Aldolase_TIM"/>
</dbReference>
<comment type="pathway">
    <text evidence="1 8 9">Carbohydrate degradation; glycolysis; D-glyceraldehyde 3-phosphate from glycerone phosphate: step 1/1.</text>
</comment>
<dbReference type="GO" id="GO:0046166">
    <property type="term" value="P:glyceraldehyde-3-phosphate biosynthetic process"/>
    <property type="evidence" value="ECO:0007669"/>
    <property type="project" value="TreeGrafter"/>
</dbReference>
<dbReference type="InterPro" id="IPR022896">
    <property type="entry name" value="TrioseP_Isoase_bac/euk"/>
</dbReference>
<dbReference type="GO" id="GO:0005829">
    <property type="term" value="C:cytosol"/>
    <property type="evidence" value="ECO:0007669"/>
    <property type="project" value="TreeGrafter"/>
</dbReference>
<dbReference type="EC" id="5.3.1.1" evidence="8 9"/>
<feature type="binding site" evidence="8">
    <location>
        <position position="215"/>
    </location>
    <ligand>
        <name>substrate</name>
    </ligand>
</feature>
<dbReference type="NCBIfam" id="TIGR00419">
    <property type="entry name" value="tim"/>
    <property type="match status" value="1"/>
</dbReference>
<comment type="subunit">
    <text evidence="8 9">Homodimer.</text>
</comment>
<keyword evidence="5 8" id="KW-0963">Cytoplasm</keyword>
<dbReference type="InterPro" id="IPR035990">
    <property type="entry name" value="TIM_sf"/>
</dbReference>
<dbReference type="Proteomes" id="UP000218022">
    <property type="component" value="Unassembled WGS sequence"/>
</dbReference>
<evidence type="ECO:0000256" key="3">
    <source>
        <dbReference type="ARBA" id="ARBA00007422"/>
    </source>
</evidence>
<keyword evidence="4 8" id="KW-0312">Gluconeogenesis</keyword>
<feature type="binding site" evidence="8">
    <location>
        <begin position="12"/>
        <end position="14"/>
    </location>
    <ligand>
        <name>substrate</name>
    </ligand>
</feature>
<comment type="catalytic activity">
    <reaction evidence="8 9">
        <text>D-glyceraldehyde 3-phosphate = dihydroxyacetone phosphate</text>
        <dbReference type="Rhea" id="RHEA:18585"/>
        <dbReference type="ChEBI" id="CHEBI:57642"/>
        <dbReference type="ChEBI" id="CHEBI:59776"/>
        <dbReference type="EC" id="5.3.1.1"/>
    </reaction>
</comment>
<evidence type="ECO:0000256" key="1">
    <source>
        <dbReference type="ARBA" id="ARBA00004680"/>
    </source>
</evidence>
<dbReference type="CDD" id="cd00311">
    <property type="entry name" value="TIM"/>
    <property type="match status" value="1"/>
</dbReference>
<feature type="binding site" evidence="8">
    <location>
        <position position="177"/>
    </location>
    <ligand>
        <name>substrate</name>
    </ligand>
</feature>
<proteinExistence type="inferred from homology"/>
<dbReference type="PANTHER" id="PTHR21139">
    <property type="entry name" value="TRIOSEPHOSPHATE ISOMERASE"/>
    <property type="match status" value="1"/>
</dbReference>
<comment type="subcellular location">
    <subcellularLocation>
        <location evidence="8 9">Cytoplasm</location>
    </subcellularLocation>
</comment>
<dbReference type="GO" id="GO:0006096">
    <property type="term" value="P:glycolytic process"/>
    <property type="evidence" value="ECO:0007669"/>
    <property type="project" value="UniProtKB-UniRule"/>
</dbReference>
<evidence type="ECO:0000256" key="9">
    <source>
        <dbReference type="RuleBase" id="RU363013"/>
    </source>
</evidence>
<feature type="active site" description="Electrophile" evidence="8">
    <location>
        <position position="99"/>
    </location>
</feature>
<evidence type="ECO:0000256" key="5">
    <source>
        <dbReference type="ARBA" id="ARBA00022490"/>
    </source>
</evidence>
<evidence type="ECO:0000256" key="4">
    <source>
        <dbReference type="ARBA" id="ARBA00022432"/>
    </source>
</evidence>
<organism evidence="10 11">
    <name type="scientific">Paraburkholderia acidicola</name>
    <dbReference type="NCBI Taxonomy" id="1912599"/>
    <lineage>
        <taxon>Bacteria</taxon>
        <taxon>Pseudomonadati</taxon>
        <taxon>Pseudomonadota</taxon>
        <taxon>Betaproteobacteria</taxon>
        <taxon>Burkholderiales</taxon>
        <taxon>Burkholderiaceae</taxon>
        <taxon>Paraburkholderia</taxon>
    </lineage>
</organism>
<dbReference type="UniPathway" id="UPA00109">
    <property type="reaction ID" value="UER00189"/>
</dbReference>
<accession>A0A2A4EXQ3</accession>
<comment type="pathway">
    <text evidence="2">Carbohydrate metabolism; erythritol degradation.</text>
</comment>
<dbReference type="OrthoDB" id="9809429at2"/>
<dbReference type="EMBL" id="MTZV01000004">
    <property type="protein sequence ID" value="PCE24926.1"/>
    <property type="molecule type" value="Genomic_DNA"/>
</dbReference>
<dbReference type="FunFam" id="3.20.20.70:FF:000016">
    <property type="entry name" value="Triosephosphate isomerase"/>
    <property type="match status" value="1"/>
</dbReference>
<keyword evidence="6 8" id="KW-0324">Glycolysis</keyword>
<sequence length="256" mass="26231">MSKQRTKLVVGNWKMHGRLAGNTVLLDAVAQGVRGLQGAVRVGVCVPHPYLAQTQALLAGSPVQWGSQDVSAHAQGAYTGEVAADMVAEFGATLVIVGHSERRAYHHESADVVGIKTERALAAGLTPIVCVGETLEQHEAGAAQQVVGGQLDAVLSKLSPADVARIVVAYEPVWAIGTGKSATAAQAQDVHAFLRARLAQKGAAAGAVTLLYGGSVKPENAEELFGQQDIDGGLIGGASLKAQDFLAICSAAAAAL</sequence>
<dbReference type="GO" id="GO:0019563">
    <property type="term" value="P:glycerol catabolic process"/>
    <property type="evidence" value="ECO:0007669"/>
    <property type="project" value="TreeGrafter"/>
</dbReference>
<dbReference type="GO" id="GO:0004807">
    <property type="term" value="F:triose-phosphate isomerase activity"/>
    <property type="evidence" value="ECO:0007669"/>
    <property type="project" value="UniProtKB-UniRule"/>
</dbReference>
<name>A0A2A4EXQ3_9BURK</name>
<evidence type="ECO:0000256" key="2">
    <source>
        <dbReference type="ARBA" id="ARBA00004939"/>
    </source>
</evidence>
<dbReference type="HAMAP" id="MF_00147_B">
    <property type="entry name" value="TIM_B"/>
    <property type="match status" value="1"/>
</dbReference>
<evidence type="ECO:0000313" key="11">
    <source>
        <dbReference type="Proteomes" id="UP000218022"/>
    </source>
</evidence>
<dbReference type="PROSITE" id="PS51440">
    <property type="entry name" value="TIM_2"/>
    <property type="match status" value="1"/>
</dbReference>
<protein>
    <recommendedName>
        <fullName evidence="8 9">Triosephosphate isomerase</fullName>
        <shortName evidence="8">TIM</shortName>
        <shortName evidence="8">TPI</shortName>
        <ecNumber evidence="8 9">5.3.1.1</ecNumber>
    </recommendedName>
    <alternativeName>
        <fullName evidence="8">Triose-phosphate isomerase</fullName>
    </alternativeName>
</protein>
<comment type="pathway">
    <text evidence="8 9">Carbohydrate biosynthesis; gluconeogenesis.</text>
</comment>
<dbReference type="PANTHER" id="PTHR21139:SF42">
    <property type="entry name" value="TRIOSEPHOSPHATE ISOMERASE"/>
    <property type="match status" value="1"/>
</dbReference>
<dbReference type="Gene3D" id="3.20.20.70">
    <property type="entry name" value="Aldolase class I"/>
    <property type="match status" value="1"/>
</dbReference>